<gene>
    <name evidence="3" type="ORF">G3I74_00490</name>
</gene>
<reference evidence="3 4" key="1">
    <citation type="submission" date="2020-02" db="EMBL/GenBank/DDBJ databases">
        <authorList>
            <person name="Zhang X.-Y."/>
        </authorList>
    </citation>
    <scope>NUCLEOTIDE SEQUENCE [LARGE SCALE GENOMIC DNA]</scope>
    <source>
        <strain evidence="3 4">C33</strain>
    </source>
</reference>
<dbReference type="Proteomes" id="UP000484885">
    <property type="component" value="Unassembled WGS sequence"/>
</dbReference>
<protein>
    <submittedName>
        <fullName evidence="3">Alpha/beta hydrolase</fullName>
    </submittedName>
</protein>
<dbReference type="PANTHER" id="PTHR48081:SF9">
    <property type="entry name" value="CARBOXYLESTERASE"/>
    <property type="match status" value="1"/>
</dbReference>
<organism evidence="3 4">
    <name type="scientific">Wenzhouxiangella limi</name>
    <dbReference type="NCBI Taxonomy" id="2707351"/>
    <lineage>
        <taxon>Bacteria</taxon>
        <taxon>Pseudomonadati</taxon>
        <taxon>Pseudomonadota</taxon>
        <taxon>Gammaproteobacteria</taxon>
        <taxon>Chromatiales</taxon>
        <taxon>Wenzhouxiangellaceae</taxon>
        <taxon>Wenzhouxiangella</taxon>
    </lineage>
</organism>
<dbReference type="InterPro" id="IPR050300">
    <property type="entry name" value="GDXG_lipolytic_enzyme"/>
</dbReference>
<comment type="caution">
    <text evidence="3">The sequence shown here is derived from an EMBL/GenBank/DDBJ whole genome shotgun (WGS) entry which is preliminary data.</text>
</comment>
<dbReference type="Pfam" id="PF20434">
    <property type="entry name" value="BD-FAE"/>
    <property type="match status" value="1"/>
</dbReference>
<evidence type="ECO:0000313" key="4">
    <source>
        <dbReference type="Proteomes" id="UP000484885"/>
    </source>
</evidence>
<feature type="domain" description="BD-FAE-like" evidence="2">
    <location>
        <begin position="56"/>
        <end position="241"/>
    </location>
</feature>
<dbReference type="PANTHER" id="PTHR48081">
    <property type="entry name" value="AB HYDROLASE SUPERFAMILY PROTEIN C4A8.06C"/>
    <property type="match status" value="1"/>
</dbReference>
<dbReference type="InterPro" id="IPR029058">
    <property type="entry name" value="AB_hydrolase_fold"/>
</dbReference>
<dbReference type="SUPFAM" id="SSF53474">
    <property type="entry name" value="alpha/beta-Hydrolases"/>
    <property type="match status" value="1"/>
</dbReference>
<proteinExistence type="predicted"/>
<evidence type="ECO:0000259" key="2">
    <source>
        <dbReference type="Pfam" id="PF20434"/>
    </source>
</evidence>
<dbReference type="InterPro" id="IPR049492">
    <property type="entry name" value="BD-FAE-like_dom"/>
</dbReference>
<dbReference type="EMBL" id="JAAGSC010000023">
    <property type="protein sequence ID" value="NDY94207.1"/>
    <property type="molecule type" value="Genomic_DNA"/>
</dbReference>
<dbReference type="RefSeq" id="WP_164208902.1">
    <property type="nucleotide sequence ID" value="NZ_JAAGSC010000023.1"/>
</dbReference>
<dbReference type="Gene3D" id="3.40.50.1820">
    <property type="entry name" value="alpha/beta hydrolase"/>
    <property type="match status" value="1"/>
</dbReference>
<dbReference type="GO" id="GO:0016787">
    <property type="term" value="F:hydrolase activity"/>
    <property type="evidence" value="ECO:0007669"/>
    <property type="project" value="UniProtKB-KW"/>
</dbReference>
<evidence type="ECO:0000313" key="3">
    <source>
        <dbReference type="EMBL" id="NDY94207.1"/>
    </source>
</evidence>
<keyword evidence="1 3" id="KW-0378">Hydrolase</keyword>
<accession>A0A845URL1</accession>
<sequence length="290" mass="31787">MTIMTPPPFVRPLILATLMALLTACSGTSILNVLNNAEGYRSQHNVAYGAHERQKLDIYQPAAETGQCVVMFVYGGSWEEGSKQDYGFVGAALARRGYSVIIPDYRLYPQVTYPVFVEDIALALASAPVQQRLRSRKLVMMGHSAGAMIAGLVSYNPDYLQARGLSRDMIDAYVTLAGPHDYFLPTDKHRWTRIFGEDQDQQIKALTVNHIHPDNPPTLIIHAKNDETVTPKSAHSLAENLSQAGVPSTKLIYDSGGHVGLAAAMGRPLGFLAPTLDDVDAFMQDICRQD</sequence>
<dbReference type="AlphaFoldDB" id="A0A845URL1"/>
<keyword evidence="4" id="KW-1185">Reference proteome</keyword>
<evidence type="ECO:0000256" key="1">
    <source>
        <dbReference type="ARBA" id="ARBA00022801"/>
    </source>
</evidence>
<name>A0A845URL1_9GAMM</name>